<dbReference type="OrthoDB" id="1348340at2"/>
<reference evidence="1 2" key="1">
    <citation type="submission" date="2016-11" db="EMBL/GenBank/DDBJ databases">
        <authorList>
            <person name="Jaros S."/>
            <person name="Januszkiewicz K."/>
            <person name="Wedrychowicz H."/>
        </authorList>
    </citation>
    <scope>NUCLEOTIDE SEQUENCE [LARGE SCALE GENOMIC DNA]</scope>
    <source>
        <strain evidence="1 2">DSM 27406</strain>
    </source>
</reference>
<accession>A0A1M7IM22</accession>
<organism evidence="1 2">
    <name type="scientific">Chitinophaga jiangningensis</name>
    <dbReference type="NCBI Taxonomy" id="1419482"/>
    <lineage>
        <taxon>Bacteria</taxon>
        <taxon>Pseudomonadati</taxon>
        <taxon>Bacteroidota</taxon>
        <taxon>Chitinophagia</taxon>
        <taxon>Chitinophagales</taxon>
        <taxon>Chitinophagaceae</taxon>
        <taxon>Chitinophaga</taxon>
    </lineage>
</organism>
<dbReference type="Proteomes" id="UP000184420">
    <property type="component" value="Unassembled WGS sequence"/>
</dbReference>
<dbReference type="EMBL" id="FRBL01000008">
    <property type="protein sequence ID" value="SHM41780.1"/>
    <property type="molecule type" value="Genomic_DNA"/>
</dbReference>
<gene>
    <name evidence="1" type="ORF">SAMN05444266_10820</name>
</gene>
<sequence>MADYSLNVGFTNDQLQVLYATGTNVVVAKPSGSGNPNVAWQVFKPLMANQLSWDEQYGLYASTSSVTNGATLSQMSNVPVGAAMNKLYTLQDSGVISGPASGGQPNAFSLLNTYSSKDYMTVGLYQNANVNGVDILGNAISAVPVLKMSTAVMTPYTTVYIWLQSQVKSNSVVTTVTSPMTQLNYGGGINSISVAYDSDSGKFLPTGNFSMSAQRPDIAYIEAAL</sequence>
<name>A0A1M7IM22_9BACT</name>
<dbReference type="RefSeq" id="WP_073084805.1">
    <property type="nucleotide sequence ID" value="NZ_FRBL01000008.1"/>
</dbReference>
<evidence type="ECO:0000313" key="2">
    <source>
        <dbReference type="Proteomes" id="UP000184420"/>
    </source>
</evidence>
<keyword evidence="2" id="KW-1185">Reference proteome</keyword>
<proteinExistence type="predicted"/>
<dbReference type="STRING" id="1419482.SAMN05444266_10820"/>
<evidence type="ECO:0000313" key="1">
    <source>
        <dbReference type="EMBL" id="SHM41780.1"/>
    </source>
</evidence>
<protein>
    <submittedName>
        <fullName evidence="1">Uncharacterized protein</fullName>
    </submittedName>
</protein>
<dbReference type="AlphaFoldDB" id="A0A1M7IM22"/>